<dbReference type="SUPFAM" id="SSF56300">
    <property type="entry name" value="Metallo-dependent phosphatases"/>
    <property type="match status" value="1"/>
</dbReference>
<dbReference type="STRING" id="553469.SAMN04487947_2212"/>
<dbReference type="AlphaFoldDB" id="A0A1I6HLN3"/>
<organism evidence="4 5">
    <name type="scientific">Halogeometricum rufum</name>
    <dbReference type="NCBI Taxonomy" id="553469"/>
    <lineage>
        <taxon>Archaea</taxon>
        <taxon>Methanobacteriati</taxon>
        <taxon>Methanobacteriota</taxon>
        <taxon>Stenosarchaea group</taxon>
        <taxon>Halobacteria</taxon>
        <taxon>Halobacteriales</taxon>
        <taxon>Haloferacaceae</taxon>
        <taxon>Halogeometricum</taxon>
    </lineage>
</organism>
<dbReference type="PROSITE" id="PS51318">
    <property type="entry name" value="TAT"/>
    <property type="match status" value="1"/>
</dbReference>
<feature type="region of interest" description="Disordered" evidence="1">
    <location>
        <begin position="1"/>
        <end position="38"/>
    </location>
</feature>
<dbReference type="InterPro" id="IPR052900">
    <property type="entry name" value="Phospholipid_Metab_Enz"/>
</dbReference>
<dbReference type="Pfam" id="PF16655">
    <property type="entry name" value="PhoD_N"/>
    <property type="match status" value="1"/>
</dbReference>
<proteinExistence type="predicted"/>
<evidence type="ECO:0000259" key="3">
    <source>
        <dbReference type="Pfam" id="PF16655"/>
    </source>
</evidence>
<feature type="domain" description="PhoD-like phosphatase metallophosphatase" evidence="2">
    <location>
        <begin position="190"/>
        <end position="553"/>
    </location>
</feature>
<dbReference type="Gene3D" id="3.60.21.70">
    <property type="entry name" value="PhoD-like phosphatase"/>
    <property type="match status" value="1"/>
</dbReference>
<dbReference type="PANTHER" id="PTHR43606">
    <property type="entry name" value="PHOSPHATASE, PUTATIVE (AFU_ORTHOLOGUE AFUA_6G08710)-RELATED"/>
    <property type="match status" value="1"/>
</dbReference>
<reference evidence="5" key="1">
    <citation type="submission" date="2016-10" db="EMBL/GenBank/DDBJ databases">
        <authorList>
            <person name="Varghese N."/>
            <person name="Submissions S."/>
        </authorList>
    </citation>
    <scope>NUCLEOTIDE SEQUENCE [LARGE SCALE GENOMIC DNA]</scope>
    <source>
        <strain evidence="5">CGMCC 1.7736</strain>
    </source>
</reference>
<evidence type="ECO:0000313" key="5">
    <source>
        <dbReference type="Proteomes" id="UP000198531"/>
    </source>
</evidence>
<dbReference type="OrthoDB" id="304816at2157"/>
<dbReference type="Gene3D" id="2.60.40.380">
    <property type="entry name" value="Purple acid phosphatase-like, N-terminal"/>
    <property type="match status" value="1"/>
</dbReference>
<evidence type="ECO:0000259" key="2">
    <source>
        <dbReference type="Pfam" id="PF09423"/>
    </source>
</evidence>
<feature type="region of interest" description="Disordered" evidence="1">
    <location>
        <begin position="62"/>
        <end position="93"/>
    </location>
</feature>
<keyword evidence="5" id="KW-1185">Reference proteome</keyword>
<dbReference type="Proteomes" id="UP000198531">
    <property type="component" value="Unassembled WGS sequence"/>
</dbReference>
<dbReference type="Pfam" id="PF09423">
    <property type="entry name" value="PhoD"/>
    <property type="match status" value="1"/>
</dbReference>
<dbReference type="InterPro" id="IPR029052">
    <property type="entry name" value="Metallo-depent_PP-like"/>
</dbReference>
<dbReference type="PANTHER" id="PTHR43606:SF2">
    <property type="entry name" value="ALKALINE PHOSPHATASE FAMILY PROTEIN (AFU_ORTHOLOGUE AFUA_5G03860)"/>
    <property type="match status" value="1"/>
</dbReference>
<dbReference type="InterPro" id="IPR006311">
    <property type="entry name" value="TAT_signal"/>
</dbReference>
<dbReference type="InterPro" id="IPR018946">
    <property type="entry name" value="PhoD-like_MPP"/>
</dbReference>
<protein>
    <submittedName>
        <fullName evidence="4">Alkaline phosphatase D</fullName>
    </submittedName>
</protein>
<name>A0A1I6HLN3_9EURY</name>
<evidence type="ECO:0000256" key="1">
    <source>
        <dbReference type="SAM" id="MobiDB-lite"/>
    </source>
</evidence>
<feature type="region of interest" description="Disordered" evidence="1">
    <location>
        <begin position="367"/>
        <end position="391"/>
    </location>
</feature>
<dbReference type="EMBL" id="FOYT01000002">
    <property type="protein sequence ID" value="SFR55383.1"/>
    <property type="molecule type" value="Genomic_DNA"/>
</dbReference>
<evidence type="ECO:0000313" key="4">
    <source>
        <dbReference type="EMBL" id="SFR55383.1"/>
    </source>
</evidence>
<gene>
    <name evidence="4" type="ORF">SAMN04487947_2212</name>
</gene>
<dbReference type="InterPro" id="IPR032093">
    <property type="entry name" value="PhoD_N"/>
</dbReference>
<accession>A0A1I6HLN3</accession>
<sequence>MPRDEHADDGADEGGARGTAAEGTADESDPTRRDVLARTGGSVAAGVAATLAGRGLVGTVEAATNRTDRRPEAAAENPEATFPQSVASGDPTPDGVVLWTRLAPDRYRDGESVTATVARDEAFDDVVGTYEVPGGVVGPGTDYTVRLTLDGELDPGTAYHYRFAYRGVASRTGRCRTLPAPDASPDSVSFALCTCQDYRNGYYGAYGHVARADVDFLVHLGDFVYESAGPSAYDGRDVELPSGASQAMDLEDFRHLHRTYRTDRFLRRALGRHTLIATWDDHEIVNNRYWDYEADAPGCWPADHPAANDAERLRDLFADGIRAWWEYLPARVRYDEDAPLRERIRLNREFAFGDLVDLVVTDERLHRSEQAGTQRARQLSFQSDDESGSSRTILGERQREWFLDSLDASEATWTAWANEVLNMAFSLREDGNRVYNADAWDGYEAERATITDALADVANAVALTGDMHTALAGYVQQSYPDDDEASPSRVGVEFMTPAVTSVNLGELLELPDGEFGRRLASELVAETNPHVEFFDSHHWGYATVTFTPDNCTYSAWAVDKDSDEMGDRERLATLRVRAGEMEIRDVR</sequence>
<dbReference type="CDD" id="cd07389">
    <property type="entry name" value="MPP_PhoD"/>
    <property type="match status" value="1"/>
</dbReference>
<feature type="domain" description="Phospholipase D N-terminal" evidence="3">
    <location>
        <begin position="85"/>
        <end position="177"/>
    </location>
</feature>
<dbReference type="InterPro" id="IPR038607">
    <property type="entry name" value="PhoD-like_sf"/>
</dbReference>
<feature type="compositionally biased region" description="Polar residues" evidence="1">
    <location>
        <begin position="370"/>
        <end position="382"/>
    </location>
</feature>
<dbReference type="RefSeq" id="WP_089807569.1">
    <property type="nucleotide sequence ID" value="NZ_FOYT01000002.1"/>
</dbReference>